<sequence>METTRPNTSAFALIAALCLIACAGCGSGQTCTGEMTVDGQTYKGSSGYAEQAIENTCANYCAATASGNQTAACTAECMQQYRDGERLIWVECP</sequence>
<dbReference type="Proteomes" id="UP000294599">
    <property type="component" value="Unassembled WGS sequence"/>
</dbReference>
<protein>
    <submittedName>
        <fullName evidence="2">Uncharacterized protein</fullName>
    </submittedName>
</protein>
<comment type="caution">
    <text evidence="2">The sequence shown here is derived from an EMBL/GenBank/DDBJ whole genome shotgun (WGS) entry which is preliminary data.</text>
</comment>
<reference evidence="2 3" key="1">
    <citation type="submission" date="2019-03" db="EMBL/GenBank/DDBJ databases">
        <title>Genomic Encyclopedia of Type Strains, Phase IV (KMG-IV): sequencing the most valuable type-strain genomes for metagenomic binning, comparative biology and taxonomic classification.</title>
        <authorList>
            <person name="Goeker M."/>
        </authorList>
    </citation>
    <scope>NUCLEOTIDE SEQUENCE [LARGE SCALE GENOMIC DNA]</scope>
    <source>
        <strain evidence="2 3">DSM 21944</strain>
    </source>
</reference>
<feature type="signal peptide" evidence="1">
    <location>
        <begin position="1"/>
        <end position="23"/>
    </location>
</feature>
<feature type="chain" id="PRO_5020777785" evidence="1">
    <location>
        <begin position="24"/>
        <end position="93"/>
    </location>
</feature>
<evidence type="ECO:0000256" key="1">
    <source>
        <dbReference type="SAM" id="SignalP"/>
    </source>
</evidence>
<evidence type="ECO:0000313" key="2">
    <source>
        <dbReference type="EMBL" id="TCS91966.1"/>
    </source>
</evidence>
<proteinExistence type="predicted"/>
<dbReference type="AlphaFoldDB" id="A0A4R3L157"/>
<keyword evidence="3" id="KW-1185">Reference proteome</keyword>
<accession>A0A4R3L157</accession>
<evidence type="ECO:0000313" key="3">
    <source>
        <dbReference type="Proteomes" id="UP000294599"/>
    </source>
</evidence>
<name>A0A4R3L157_9GAMM</name>
<organism evidence="2 3">
    <name type="scientific">Pseudofulvimonas gallinarii</name>
    <dbReference type="NCBI Taxonomy" id="634155"/>
    <lineage>
        <taxon>Bacteria</taxon>
        <taxon>Pseudomonadati</taxon>
        <taxon>Pseudomonadota</taxon>
        <taxon>Gammaproteobacteria</taxon>
        <taxon>Lysobacterales</taxon>
        <taxon>Rhodanobacteraceae</taxon>
        <taxon>Pseudofulvimonas</taxon>
    </lineage>
</organism>
<dbReference type="EMBL" id="SMAF01000043">
    <property type="protein sequence ID" value="TCS91966.1"/>
    <property type="molecule type" value="Genomic_DNA"/>
</dbReference>
<gene>
    <name evidence="2" type="ORF">EDC25_1434</name>
</gene>
<keyword evidence="1" id="KW-0732">Signal</keyword>
<dbReference type="RefSeq" id="WP_132577765.1">
    <property type="nucleotide sequence ID" value="NZ_JBHLWF010000066.1"/>
</dbReference>